<evidence type="ECO:0000313" key="2">
    <source>
        <dbReference type="Proteomes" id="UP001501367"/>
    </source>
</evidence>
<gene>
    <name evidence="1" type="ORF">GCM10022422_14370</name>
</gene>
<proteinExistence type="predicted"/>
<reference evidence="2" key="1">
    <citation type="journal article" date="2019" name="Int. J. Syst. Evol. Microbiol.">
        <title>The Global Catalogue of Microorganisms (GCM) 10K type strain sequencing project: providing services to taxonomists for standard genome sequencing and annotation.</title>
        <authorList>
            <consortium name="The Broad Institute Genomics Platform"/>
            <consortium name="The Broad Institute Genome Sequencing Center for Infectious Disease"/>
            <person name="Wu L."/>
            <person name="Ma J."/>
        </authorList>
    </citation>
    <scope>NUCLEOTIDE SEQUENCE [LARGE SCALE GENOMIC DNA]</scope>
    <source>
        <strain evidence="2">JCM 17336</strain>
    </source>
</reference>
<keyword evidence="2" id="KW-1185">Reference proteome</keyword>
<evidence type="ECO:0000313" key="1">
    <source>
        <dbReference type="EMBL" id="GAA3732904.1"/>
    </source>
</evidence>
<name>A0ABP7FAK1_9FLAO</name>
<dbReference type="EMBL" id="BAABDT010000002">
    <property type="protein sequence ID" value="GAA3732904.1"/>
    <property type="molecule type" value="Genomic_DNA"/>
</dbReference>
<organism evidence="1 2">
    <name type="scientific">Flavobacterium ginsengisoli</name>
    <dbReference type="NCBI Taxonomy" id="871694"/>
    <lineage>
        <taxon>Bacteria</taxon>
        <taxon>Pseudomonadati</taxon>
        <taxon>Bacteroidota</taxon>
        <taxon>Flavobacteriia</taxon>
        <taxon>Flavobacteriales</taxon>
        <taxon>Flavobacteriaceae</taxon>
        <taxon>Flavobacterium</taxon>
    </lineage>
</organism>
<comment type="caution">
    <text evidence="1">The sequence shown here is derived from an EMBL/GenBank/DDBJ whole genome shotgun (WGS) entry which is preliminary data.</text>
</comment>
<dbReference type="Proteomes" id="UP001501367">
    <property type="component" value="Unassembled WGS sequence"/>
</dbReference>
<sequence length="76" mass="9007">MLKLLINLSNKNIKKMSDYPVTPEENYKAIVEEMKALVNELENNPTMSEEMYSSILRRYTRLGKLLKGYADMIWYK</sequence>
<protein>
    <submittedName>
        <fullName evidence="1">Uncharacterized protein</fullName>
    </submittedName>
</protein>
<accession>A0ABP7FAK1</accession>